<feature type="compositionally biased region" description="Basic and acidic residues" evidence="1">
    <location>
        <begin position="103"/>
        <end position="114"/>
    </location>
</feature>
<dbReference type="EMBL" id="VUJW01000010">
    <property type="protein sequence ID" value="KAA1426003.1"/>
    <property type="molecule type" value="Genomic_DNA"/>
</dbReference>
<gene>
    <name evidence="2" type="ORF">F0U47_16850</name>
</gene>
<comment type="caution">
    <text evidence="2">The sequence shown here is derived from an EMBL/GenBank/DDBJ whole genome shotgun (WGS) entry which is preliminary data.</text>
</comment>
<evidence type="ECO:0000313" key="3">
    <source>
        <dbReference type="Proteomes" id="UP000324351"/>
    </source>
</evidence>
<dbReference type="Proteomes" id="UP000324351">
    <property type="component" value="Unassembled WGS sequence"/>
</dbReference>
<evidence type="ECO:0008006" key="4">
    <source>
        <dbReference type="Google" id="ProtNLM"/>
    </source>
</evidence>
<evidence type="ECO:0000313" key="2">
    <source>
        <dbReference type="EMBL" id="KAA1426003.1"/>
    </source>
</evidence>
<protein>
    <recommendedName>
        <fullName evidence="4">IF2 family translation initiation factor</fullName>
    </recommendedName>
</protein>
<reference evidence="2 3" key="1">
    <citation type="submission" date="2019-09" db="EMBL/GenBank/DDBJ databases">
        <title>Nocardioides panacisoli sp. nov., isolated from the soil of a ginseng field.</title>
        <authorList>
            <person name="Cho C."/>
        </authorList>
    </citation>
    <scope>NUCLEOTIDE SEQUENCE [LARGE SCALE GENOMIC DNA]</scope>
    <source>
        <strain evidence="2 3">BN140041</strain>
    </source>
</reference>
<name>A0A5B1LZ98_9ACTN</name>
<reference evidence="2 3" key="2">
    <citation type="submission" date="2019-09" db="EMBL/GenBank/DDBJ databases">
        <authorList>
            <person name="Jin C."/>
        </authorList>
    </citation>
    <scope>NUCLEOTIDE SEQUENCE [LARGE SCALE GENOMIC DNA]</scope>
    <source>
        <strain evidence="2 3">BN140041</strain>
    </source>
</reference>
<organism evidence="2 3">
    <name type="scientific">Nocardioides antri</name>
    <dbReference type="NCBI Taxonomy" id="2607659"/>
    <lineage>
        <taxon>Bacteria</taxon>
        <taxon>Bacillati</taxon>
        <taxon>Actinomycetota</taxon>
        <taxon>Actinomycetes</taxon>
        <taxon>Propionibacteriales</taxon>
        <taxon>Nocardioidaceae</taxon>
        <taxon>Nocardioides</taxon>
    </lineage>
</organism>
<evidence type="ECO:0000256" key="1">
    <source>
        <dbReference type="SAM" id="MobiDB-lite"/>
    </source>
</evidence>
<keyword evidence="3" id="KW-1185">Reference proteome</keyword>
<dbReference type="RefSeq" id="WP_149751622.1">
    <property type="nucleotide sequence ID" value="NZ_VUJW01000010.1"/>
</dbReference>
<feature type="compositionally biased region" description="Basic and acidic residues" evidence="1">
    <location>
        <begin position="124"/>
        <end position="218"/>
    </location>
</feature>
<dbReference type="AlphaFoldDB" id="A0A5B1LZ98"/>
<feature type="region of interest" description="Disordered" evidence="1">
    <location>
        <begin position="85"/>
        <end position="218"/>
    </location>
</feature>
<sequence length="218" mass="23969">MTSRLSSLIALPYELARMPVVLVDDRLATRLSEDSVPRVALDRVIGSADKIAGSLLHNQDIAQRGADRIERSSKLATAARLEQEATARRERAEETLVSGRQEAAQKREAARDRVTSGLAEAEAVEARGKQDAKARAAREAKAKKAASDERAAKRAATIEEREDRVESAADTKKKAAQREARSELDEARESRKSAADARADAERLSDLTKAKKQERKRD</sequence>
<proteinExistence type="predicted"/>
<feature type="compositionally biased region" description="Basic and acidic residues" evidence="1">
    <location>
        <begin position="85"/>
        <end position="94"/>
    </location>
</feature>
<accession>A0A5B1LZ98</accession>